<name>A0A1G2NEH9_9BACT</name>
<dbReference type="Gene3D" id="3.10.590.10">
    <property type="entry name" value="ph1033 like domains"/>
    <property type="match status" value="1"/>
</dbReference>
<accession>A0A1G2NEH9</accession>
<dbReference type="Pfam" id="PF01878">
    <property type="entry name" value="EVE"/>
    <property type="match status" value="1"/>
</dbReference>
<evidence type="ECO:0000313" key="3">
    <source>
        <dbReference type="Proteomes" id="UP000176221"/>
    </source>
</evidence>
<gene>
    <name evidence="2" type="ORF">A2928_03455</name>
</gene>
<dbReference type="InterPro" id="IPR052181">
    <property type="entry name" value="5hmC_binding"/>
</dbReference>
<dbReference type="Proteomes" id="UP000176221">
    <property type="component" value="Unassembled WGS sequence"/>
</dbReference>
<feature type="domain" description="EVE" evidence="1">
    <location>
        <begin position="2"/>
        <end position="147"/>
    </location>
</feature>
<dbReference type="InterPro" id="IPR047197">
    <property type="entry name" value="THYN1-like_EVE"/>
</dbReference>
<dbReference type="PANTHER" id="PTHR14087">
    <property type="entry name" value="THYMOCYTE NUCLEAR PROTEIN 1"/>
    <property type="match status" value="1"/>
</dbReference>
<proteinExistence type="predicted"/>
<organism evidence="2 3">
    <name type="scientific">Candidatus Taylorbacteria bacterium RIFCSPLOWO2_01_FULL_45_15b</name>
    <dbReference type="NCBI Taxonomy" id="1802319"/>
    <lineage>
        <taxon>Bacteria</taxon>
        <taxon>Candidatus Tayloriibacteriota</taxon>
    </lineage>
</organism>
<protein>
    <recommendedName>
        <fullName evidence="1">EVE domain-containing protein</fullName>
    </recommendedName>
</protein>
<evidence type="ECO:0000259" key="1">
    <source>
        <dbReference type="Pfam" id="PF01878"/>
    </source>
</evidence>
<dbReference type="CDD" id="cd21133">
    <property type="entry name" value="EVE"/>
    <property type="match status" value="1"/>
</dbReference>
<dbReference type="PANTHER" id="PTHR14087:SF7">
    <property type="entry name" value="THYMOCYTE NUCLEAR PROTEIN 1"/>
    <property type="match status" value="1"/>
</dbReference>
<dbReference type="InterPro" id="IPR002740">
    <property type="entry name" value="EVE_domain"/>
</dbReference>
<dbReference type="InterPro" id="IPR015947">
    <property type="entry name" value="PUA-like_sf"/>
</dbReference>
<evidence type="ECO:0000313" key="2">
    <source>
        <dbReference type="EMBL" id="OHA34473.1"/>
    </source>
</evidence>
<reference evidence="2 3" key="1">
    <citation type="journal article" date="2016" name="Nat. Commun.">
        <title>Thousands of microbial genomes shed light on interconnected biogeochemical processes in an aquifer system.</title>
        <authorList>
            <person name="Anantharaman K."/>
            <person name="Brown C.T."/>
            <person name="Hug L.A."/>
            <person name="Sharon I."/>
            <person name="Castelle C.J."/>
            <person name="Probst A.J."/>
            <person name="Thomas B.C."/>
            <person name="Singh A."/>
            <person name="Wilkins M.J."/>
            <person name="Karaoz U."/>
            <person name="Brodie E.L."/>
            <person name="Williams K.H."/>
            <person name="Hubbard S.S."/>
            <person name="Banfield J.F."/>
        </authorList>
    </citation>
    <scope>NUCLEOTIDE SEQUENCE [LARGE SCALE GENOMIC DNA]</scope>
</reference>
<sequence length="151" mass="17676">MNYWLIKTEPRAYSIDDLAKDKKTPWTGVRNFQARNFMRDQMTVGNRVLFYHSGVERSIMGIARVSSQSQPDPTQFVRKSPYYEPRATNKIPIWYMVTFSFVKKFKKRIPLSHLKIRSGLAGMELLRRGSRLSIQPVSEKNFKVIETLESL</sequence>
<dbReference type="SUPFAM" id="SSF88697">
    <property type="entry name" value="PUA domain-like"/>
    <property type="match status" value="1"/>
</dbReference>
<dbReference type="AlphaFoldDB" id="A0A1G2NEH9"/>
<comment type="caution">
    <text evidence="2">The sequence shown here is derived from an EMBL/GenBank/DDBJ whole genome shotgun (WGS) entry which is preliminary data.</text>
</comment>
<dbReference type="EMBL" id="MHRX01000011">
    <property type="protein sequence ID" value="OHA34473.1"/>
    <property type="molecule type" value="Genomic_DNA"/>
</dbReference>